<dbReference type="RefSeq" id="XP_046077347.1">
    <property type="nucleotide sequence ID" value="XM_046213409.1"/>
</dbReference>
<dbReference type="Proteomes" id="UP001201262">
    <property type="component" value="Unassembled WGS sequence"/>
</dbReference>
<organism evidence="2 3">
    <name type="scientific">Talaromyces proteolyticus</name>
    <dbReference type="NCBI Taxonomy" id="1131652"/>
    <lineage>
        <taxon>Eukaryota</taxon>
        <taxon>Fungi</taxon>
        <taxon>Dikarya</taxon>
        <taxon>Ascomycota</taxon>
        <taxon>Pezizomycotina</taxon>
        <taxon>Eurotiomycetes</taxon>
        <taxon>Eurotiomycetidae</taxon>
        <taxon>Eurotiales</taxon>
        <taxon>Trichocomaceae</taxon>
        <taxon>Talaromyces</taxon>
        <taxon>Talaromyces sect. Bacilispori</taxon>
    </lineage>
</organism>
<accession>A0AAD4Q5K9</accession>
<protein>
    <submittedName>
        <fullName evidence="2">Uncharacterized protein</fullName>
    </submittedName>
</protein>
<reference evidence="2" key="1">
    <citation type="submission" date="2021-12" db="EMBL/GenBank/DDBJ databases">
        <title>Convergent genome expansion in fungi linked to evolution of root-endophyte symbiosis.</title>
        <authorList>
            <consortium name="DOE Joint Genome Institute"/>
            <person name="Ke Y.-H."/>
            <person name="Bonito G."/>
            <person name="Liao H.-L."/>
            <person name="Looney B."/>
            <person name="Rojas-Flechas A."/>
            <person name="Nash J."/>
            <person name="Hameed K."/>
            <person name="Schadt C."/>
            <person name="Martin F."/>
            <person name="Crous P.W."/>
            <person name="Miettinen O."/>
            <person name="Magnuson J.K."/>
            <person name="Labbe J."/>
            <person name="Jacobson D."/>
            <person name="Doktycz M.J."/>
            <person name="Veneault-Fourrey C."/>
            <person name="Kuo A."/>
            <person name="Mondo S."/>
            <person name="Calhoun S."/>
            <person name="Riley R."/>
            <person name="Ohm R."/>
            <person name="LaButti K."/>
            <person name="Andreopoulos B."/>
            <person name="Pangilinan J."/>
            <person name="Nolan M."/>
            <person name="Tritt A."/>
            <person name="Clum A."/>
            <person name="Lipzen A."/>
            <person name="Daum C."/>
            <person name="Barry K."/>
            <person name="Grigoriev I.V."/>
            <person name="Vilgalys R."/>
        </authorList>
    </citation>
    <scope>NUCLEOTIDE SEQUENCE</scope>
    <source>
        <strain evidence="2">PMI_201</strain>
    </source>
</reference>
<name>A0AAD4Q5K9_9EURO</name>
<dbReference type="EMBL" id="JAJTJA010000001">
    <property type="protein sequence ID" value="KAH8704726.1"/>
    <property type="molecule type" value="Genomic_DNA"/>
</dbReference>
<dbReference type="AlphaFoldDB" id="A0AAD4Q5K9"/>
<gene>
    <name evidence="2" type="ORF">BGW36DRAFT_353177</name>
</gene>
<evidence type="ECO:0000313" key="2">
    <source>
        <dbReference type="EMBL" id="KAH8704726.1"/>
    </source>
</evidence>
<sequence>MTEPEDLEEDLFADLYDADEQANQATATGNTAQPPEPASFPPQPDEFNEGYGADTKSFAVNDTTHNQYPQEFQAGSIGYDNGVQHADITGSADAEPQGTGIKEDGRLVNTGVGFISAILKNALQSASQGTIAEDFSSICEPRRVRRGHPEICGRATIVVKIDPAYCQSAVDEN</sequence>
<evidence type="ECO:0000313" key="3">
    <source>
        <dbReference type="Proteomes" id="UP001201262"/>
    </source>
</evidence>
<feature type="compositionally biased region" description="Low complexity" evidence="1">
    <location>
        <begin position="21"/>
        <end position="33"/>
    </location>
</feature>
<evidence type="ECO:0000256" key="1">
    <source>
        <dbReference type="SAM" id="MobiDB-lite"/>
    </source>
</evidence>
<dbReference type="GeneID" id="70243696"/>
<feature type="compositionally biased region" description="Pro residues" evidence="1">
    <location>
        <begin position="34"/>
        <end position="44"/>
    </location>
</feature>
<comment type="caution">
    <text evidence="2">The sequence shown here is derived from an EMBL/GenBank/DDBJ whole genome shotgun (WGS) entry which is preliminary data.</text>
</comment>
<feature type="compositionally biased region" description="Acidic residues" evidence="1">
    <location>
        <begin position="1"/>
        <end position="20"/>
    </location>
</feature>
<proteinExistence type="predicted"/>
<keyword evidence="3" id="KW-1185">Reference proteome</keyword>
<feature type="region of interest" description="Disordered" evidence="1">
    <location>
        <begin position="1"/>
        <end position="56"/>
    </location>
</feature>